<proteinExistence type="predicted"/>
<evidence type="ECO:0000313" key="2">
    <source>
        <dbReference type="EMBL" id="VTR17036.1"/>
    </source>
</evidence>
<accession>A0A4U9TB89</accession>
<feature type="chain" id="PRO_5021006442" evidence="1">
    <location>
        <begin position="22"/>
        <end position="40"/>
    </location>
</feature>
<keyword evidence="1" id="KW-0732">Signal</keyword>
<name>A0A4U9TB89_SERFO</name>
<organism evidence="2">
    <name type="scientific">Serratia fonticola</name>
    <dbReference type="NCBI Taxonomy" id="47917"/>
    <lineage>
        <taxon>Bacteria</taxon>
        <taxon>Pseudomonadati</taxon>
        <taxon>Pseudomonadota</taxon>
        <taxon>Gammaproteobacteria</taxon>
        <taxon>Enterobacterales</taxon>
        <taxon>Yersiniaceae</taxon>
        <taxon>Serratia</taxon>
    </lineage>
</organism>
<protein>
    <submittedName>
        <fullName evidence="2">Uncharacterized protein</fullName>
    </submittedName>
</protein>
<evidence type="ECO:0000256" key="1">
    <source>
        <dbReference type="SAM" id="SignalP"/>
    </source>
</evidence>
<feature type="signal peptide" evidence="1">
    <location>
        <begin position="1"/>
        <end position="21"/>
    </location>
</feature>
<dbReference type="AlphaFoldDB" id="A0A4U9TB89"/>
<dbReference type="EMBL" id="CABEEZ010000014">
    <property type="protein sequence ID" value="VTR17036.1"/>
    <property type="molecule type" value="Genomic_DNA"/>
</dbReference>
<reference evidence="2" key="1">
    <citation type="submission" date="2019-05" db="EMBL/GenBank/DDBJ databases">
        <authorList>
            <consortium name="Pathogen Informatics"/>
        </authorList>
    </citation>
    <scope>NUCLEOTIDE SEQUENCE [LARGE SCALE GENOMIC DNA]</scope>
    <source>
        <strain evidence="2">NCTC12965</strain>
    </source>
</reference>
<gene>
    <name evidence="2" type="ORF">NCTC12965_00332</name>
</gene>
<sequence>MKANNIRLALLIGGLLSIAPAAGGEPDQSGRCRNDEVCLC</sequence>